<sequence>MSSILLSPNLINPLCSTKRKKVQKTEVWLLGFSGVSSSATNFIVETSSIHCKSELNLSLVCGDHLAYQLLLLVAAV</sequence>
<keyword evidence="2" id="KW-1185">Reference proteome</keyword>
<organism evidence="1 2">
    <name type="scientific">Solanum commersonii</name>
    <name type="common">Commerson's wild potato</name>
    <name type="synonym">Commerson's nightshade</name>
    <dbReference type="NCBI Taxonomy" id="4109"/>
    <lineage>
        <taxon>Eukaryota</taxon>
        <taxon>Viridiplantae</taxon>
        <taxon>Streptophyta</taxon>
        <taxon>Embryophyta</taxon>
        <taxon>Tracheophyta</taxon>
        <taxon>Spermatophyta</taxon>
        <taxon>Magnoliopsida</taxon>
        <taxon>eudicotyledons</taxon>
        <taxon>Gunneridae</taxon>
        <taxon>Pentapetalae</taxon>
        <taxon>asterids</taxon>
        <taxon>lamiids</taxon>
        <taxon>Solanales</taxon>
        <taxon>Solanaceae</taxon>
        <taxon>Solanoideae</taxon>
        <taxon>Solaneae</taxon>
        <taxon>Solanum</taxon>
    </lineage>
</organism>
<dbReference type="AlphaFoldDB" id="A0A9J6APZ4"/>
<protein>
    <submittedName>
        <fullName evidence="1">Uncharacterized protein</fullName>
    </submittedName>
</protein>
<proteinExistence type="predicted"/>
<evidence type="ECO:0000313" key="2">
    <source>
        <dbReference type="Proteomes" id="UP000824120"/>
    </source>
</evidence>
<comment type="caution">
    <text evidence="1">The sequence shown here is derived from an EMBL/GenBank/DDBJ whole genome shotgun (WGS) entry which is preliminary data.</text>
</comment>
<dbReference type="Proteomes" id="UP000824120">
    <property type="component" value="Chromosome 2"/>
</dbReference>
<accession>A0A9J6APZ4</accession>
<reference evidence="1 2" key="1">
    <citation type="submission" date="2020-09" db="EMBL/GenBank/DDBJ databases">
        <title>De no assembly of potato wild relative species, Solanum commersonii.</title>
        <authorList>
            <person name="Cho K."/>
        </authorList>
    </citation>
    <scope>NUCLEOTIDE SEQUENCE [LARGE SCALE GENOMIC DNA]</scope>
    <source>
        <strain evidence="1">LZ3.2</strain>
        <tissue evidence="1">Leaf</tissue>
    </source>
</reference>
<gene>
    <name evidence="1" type="ORF">H5410_011646</name>
</gene>
<name>A0A9J6APZ4_SOLCO</name>
<dbReference type="EMBL" id="JACXVP010000002">
    <property type="protein sequence ID" value="KAG5626428.1"/>
    <property type="molecule type" value="Genomic_DNA"/>
</dbReference>
<evidence type="ECO:0000313" key="1">
    <source>
        <dbReference type="EMBL" id="KAG5626428.1"/>
    </source>
</evidence>